<name>R0KM16_ANAPL</name>
<reference evidence="2" key="1">
    <citation type="journal article" date="2013" name="Nat. Genet.">
        <title>The duck genome and transcriptome provide insight into an avian influenza virus reservoir species.</title>
        <authorList>
            <person name="Huang Y."/>
            <person name="Li Y."/>
            <person name="Burt D.W."/>
            <person name="Chen H."/>
            <person name="Zhang Y."/>
            <person name="Qian W."/>
            <person name="Kim H."/>
            <person name="Gan S."/>
            <person name="Zhao Y."/>
            <person name="Li J."/>
            <person name="Yi K."/>
            <person name="Feng H."/>
            <person name="Zhu P."/>
            <person name="Li B."/>
            <person name="Liu Q."/>
            <person name="Fairley S."/>
            <person name="Magor K.E."/>
            <person name="Du Z."/>
            <person name="Hu X."/>
            <person name="Goodman L."/>
            <person name="Tafer H."/>
            <person name="Vignal A."/>
            <person name="Lee T."/>
            <person name="Kim K.W."/>
            <person name="Sheng Z."/>
            <person name="An Y."/>
            <person name="Searle S."/>
            <person name="Herrero J."/>
            <person name="Groenen M.A."/>
            <person name="Crooijmans R.P."/>
            <person name="Faraut T."/>
            <person name="Cai Q."/>
            <person name="Webster R.G."/>
            <person name="Aldridge J.R."/>
            <person name="Warren W.C."/>
            <person name="Bartschat S."/>
            <person name="Kehr S."/>
            <person name="Marz M."/>
            <person name="Stadler P.F."/>
            <person name="Smith J."/>
            <person name="Kraus R.H."/>
            <person name="Zhao Y."/>
            <person name="Ren L."/>
            <person name="Fei J."/>
            <person name="Morisson M."/>
            <person name="Kaiser P."/>
            <person name="Griffin D.K."/>
            <person name="Rao M."/>
            <person name="Pitel F."/>
            <person name="Wang J."/>
            <person name="Li N."/>
        </authorList>
    </citation>
    <scope>NUCLEOTIDE SEQUENCE [LARGE SCALE GENOMIC DNA]</scope>
</reference>
<sequence length="129" mass="13877">MVLSSNAAICILLSFPSEIERLSGEISNYLNVTNFWDEESEQLNGPGAFRAVCALVLTAVQGGRARKMDKGLNPAFRFQLSNSPFLRQPLIPAPVSRIVTAVLLLSSRRKKGITACAVADKPGSSAKSK</sequence>
<dbReference type="EMBL" id="KB744918">
    <property type="protein sequence ID" value="EOA94228.1"/>
    <property type="molecule type" value="Genomic_DNA"/>
</dbReference>
<dbReference type="AlphaFoldDB" id="R0KM16"/>
<dbReference type="Proteomes" id="UP000296049">
    <property type="component" value="Unassembled WGS sequence"/>
</dbReference>
<accession>R0KM16</accession>
<organism evidence="1 2">
    <name type="scientific">Anas platyrhynchos</name>
    <name type="common">Mallard</name>
    <name type="synonym">Anas boschas</name>
    <dbReference type="NCBI Taxonomy" id="8839"/>
    <lineage>
        <taxon>Eukaryota</taxon>
        <taxon>Metazoa</taxon>
        <taxon>Chordata</taxon>
        <taxon>Craniata</taxon>
        <taxon>Vertebrata</taxon>
        <taxon>Euteleostomi</taxon>
        <taxon>Archelosauria</taxon>
        <taxon>Archosauria</taxon>
        <taxon>Dinosauria</taxon>
        <taxon>Saurischia</taxon>
        <taxon>Theropoda</taxon>
        <taxon>Coelurosauria</taxon>
        <taxon>Aves</taxon>
        <taxon>Neognathae</taxon>
        <taxon>Galloanserae</taxon>
        <taxon>Anseriformes</taxon>
        <taxon>Anatidae</taxon>
        <taxon>Anatinae</taxon>
        <taxon>Anas</taxon>
    </lineage>
</organism>
<keyword evidence="2" id="KW-1185">Reference proteome</keyword>
<protein>
    <submittedName>
        <fullName evidence="1">Uncharacterized protein</fullName>
    </submittedName>
</protein>
<proteinExistence type="predicted"/>
<gene>
    <name evidence="1" type="ORF">Anapl_16790</name>
</gene>
<evidence type="ECO:0000313" key="1">
    <source>
        <dbReference type="EMBL" id="EOA94228.1"/>
    </source>
</evidence>
<evidence type="ECO:0000313" key="2">
    <source>
        <dbReference type="Proteomes" id="UP000296049"/>
    </source>
</evidence>